<accession>A0A0D0DEG9</accession>
<dbReference type="AlphaFoldDB" id="A0A0D0DEG9"/>
<dbReference type="HOGENOM" id="CLU_139892_0_0_1"/>
<sequence length="99" mass="11105">MSEAEDVPPEMEEEGEGEEEDNSTETDDEREGADIDVVAESGKRVPARFPKEELNTMMNAKSQWMSSRGAAQRKILETVYGQLYKLDACKGLDNETWSS</sequence>
<feature type="region of interest" description="Disordered" evidence="1">
    <location>
        <begin position="1"/>
        <end position="47"/>
    </location>
</feature>
<dbReference type="Proteomes" id="UP000054538">
    <property type="component" value="Unassembled WGS sequence"/>
</dbReference>
<evidence type="ECO:0000256" key="1">
    <source>
        <dbReference type="SAM" id="MobiDB-lite"/>
    </source>
</evidence>
<gene>
    <name evidence="2" type="ORF">PAXRUDRAFT_18583</name>
</gene>
<reference evidence="2 3" key="1">
    <citation type="submission" date="2014-04" db="EMBL/GenBank/DDBJ databases">
        <authorList>
            <consortium name="DOE Joint Genome Institute"/>
            <person name="Kuo A."/>
            <person name="Kohler A."/>
            <person name="Jargeat P."/>
            <person name="Nagy L.G."/>
            <person name="Floudas D."/>
            <person name="Copeland A."/>
            <person name="Barry K.W."/>
            <person name="Cichocki N."/>
            <person name="Veneault-Fourrey C."/>
            <person name="LaButti K."/>
            <person name="Lindquist E.A."/>
            <person name="Lipzen A."/>
            <person name="Lundell T."/>
            <person name="Morin E."/>
            <person name="Murat C."/>
            <person name="Sun H."/>
            <person name="Tunlid A."/>
            <person name="Henrissat B."/>
            <person name="Grigoriev I.V."/>
            <person name="Hibbett D.S."/>
            <person name="Martin F."/>
            <person name="Nordberg H.P."/>
            <person name="Cantor M.N."/>
            <person name="Hua S.X."/>
        </authorList>
    </citation>
    <scope>NUCLEOTIDE SEQUENCE [LARGE SCALE GENOMIC DNA]</scope>
    <source>
        <strain evidence="2 3">Ve08.2h10</strain>
    </source>
</reference>
<keyword evidence="3" id="KW-1185">Reference proteome</keyword>
<dbReference type="EMBL" id="KN827783">
    <property type="protein sequence ID" value="KIK75900.1"/>
    <property type="molecule type" value="Genomic_DNA"/>
</dbReference>
<protein>
    <submittedName>
        <fullName evidence="2">Uncharacterized protein</fullName>
    </submittedName>
</protein>
<evidence type="ECO:0000313" key="3">
    <source>
        <dbReference type="Proteomes" id="UP000054538"/>
    </source>
</evidence>
<name>A0A0D0DEG9_9AGAM</name>
<organism evidence="2 3">
    <name type="scientific">Paxillus rubicundulus Ve08.2h10</name>
    <dbReference type="NCBI Taxonomy" id="930991"/>
    <lineage>
        <taxon>Eukaryota</taxon>
        <taxon>Fungi</taxon>
        <taxon>Dikarya</taxon>
        <taxon>Basidiomycota</taxon>
        <taxon>Agaricomycotina</taxon>
        <taxon>Agaricomycetes</taxon>
        <taxon>Agaricomycetidae</taxon>
        <taxon>Boletales</taxon>
        <taxon>Paxilineae</taxon>
        <taxon>Paxillaceae</taxon>
        <taxon>Paxillus</taxon>
    </lineage>
</organism>
<feature type="compositionally biased region" description="Acidic residues" evidence="1">
    <location>
        <begin position="1"/>
        <end position="31"/>
    </location>
</feature>
<reference evidence="3" key="2">
    <citation type="submission" date="2015-01" db="EMBL/GenBank/DDBJ databases">
        <title>Evolutionary Origins and Diversification of the Mycorrhizal Mutualists.</title>
        <authorList>
            <consortium name="DOE Joint Genome Institute"/>
            <consortium name="Mycorrhizal Genomics Consortium"/>
            <person name="Kohler A."/>
            <person name="Kuo A."/>
            <person name="Nagy L.G."/>
            <person name="Floudas D."/>
            <person name="Copeland A."/>
            <person name="Barry K.W."/>
            <person name="Cichocki N."/>
            <person name="Veneault-Fourrey C."/>
            <person name="LaButti K."/>
            <person name="Lindquist E.A."/>
            <person name="Lipzen A."/>
            <person name="Lundell T."/>
            <person name="Morin E."/>
            <person name="Murat C."/>
            <person name="Riley R."/>
            <person name="Ohm R."/>
            <person name="Sun H."/>
            <person name="Tunlid A."/>
            <person name="Henrissat B."/>
            <person name="Grigoriev I.V."/>
            <person name="Hibbett D.S."/>
            <person name="Martin F."/>
        </authorList>
    </citation>
    <scope>NUCLEOTIDE SEQUENCE [LARGE SCALE GENOMIC DNA]</scope>
    <source>
        <strain evidence="3">Ve08.2h10</strain>
    </source>
</reference>
<proteinExistence type="predicted"/>
<evidence type="ECO:0000313" key="2">
    <source>
        <dbReference type="EMBL" id="KIK75900.1"/>
    </source>
</evidence>
<dbReference type="InParanoid" id="A0A0D0DEG9"/>